<protein>
    <recommendedName>
        <fullName evidence="2 4">Phosphoglucosamine mutase</fullName>
        <ecNumber evidence="2 4">5.4.2.10</ecNumber>
    </recommendedName>
</protein>
<feature type="domain" description="Alpha-D-phosphohexomutase C-terminal" evidence="5">
    <location>
        <begin position="374"/>
        <end position="439"/>
    </location>
</feature>
<dbReference type="PANTHER" id="PTHR42946">
    <property type="entry name" value="PHOSPHOHEXOSE MUTASE"/>
    <property type="match status" value="1"/>
</dbReference>
<dbReference type="EC" id="5.4.2.10" evidence="2 4"/>
<feature type="binding site" evidence="2">
    <location>
        <position position="241"/>
    </location>
    <ligand>
        <name>Mg(2+)</name>
        <dbReference type="ChEBI" id="CHEBI:18420"/>
    </ligand>
</feature>
<gene>
    <name evidence="2 9" type="primary">glmM</name>
    <name evidence="9" type="ORF">KTQ36_08445</name>
</gene>
<dbReference type="Pfam" id="PF02879">
    <property type="entry name" value="PGM_PMM_II"/>
    <property type="match status" value="1"/>
</dbReference>
<dbReference type="RefSeq" id="WP_218633238.1">
    <property type="nucleotide sequence ID" value="NZ_JAHVAH010000001.1"/>
</dbReference>
<comment type="cofactor">
    <cofactor evidence="2">
        <name>Mg(2+)</name>
        <dbReference type="ChEBI" id="CHEBI:18420"/>
    </cofactor>
    <text evidence="2">Binds 1 Mg(2+) ion per subunit.</text>
</comment>
<dbReference type="InterPro" id="IPR016066">
    <property type="entry name" value="A-D-PHexomutase_CS"/>
</dbReference>
<dbReference type="PANTHER" id="PTHR42946:SF1">
    <property type="entry name" value="PHOSPHOGLUCOMUTASE (ALPHA-D-GLUCOSE-1,6-BISPHOSPHATE-DEPENDENT)"/>
    <property type="match status" value="1"/>
</dbReference>
<dbReference type="NCBIfam" id="TIGR01455">
    <property type="entry name" value="glmM"/>
    <property type="match status" value="1"/>
</dbReference>
<evidence type="ECO:0000259" key="7">
    <source>
        <dbReference type="Pfam" id="PF02879"/>
    </source>
</evidence>
<keyword evidence="2 3" id="KW-0479">Metal-binding</keyword>
<evidence type="ECO:0000313" key="9">
    <source>
        <dbReference type="EMBL" id="MBW0145321.1"/>
    </source>
</evidence>
<feature type="domain" description="Alpha-D-phosphohexomutase alpha/beta/alpha" evidence="6">
    <location>
        <begin position="4"/>
        <end position="136"/>
    </location>
</feature>
<keyword evidence="10" id="KW-1185">Reference proteome</keyword>
<name>A0ABS6V712_9SPHN</name>
<feature type="domain" description="Alpha-D-phosphohexomutase alpha/beta/alpha" evidence="8">
    <location>
        <begin position="258"/>
        <end position="366"/>
    </location>
</feature>
<dbReference type="InterPro" id="IPR005843">
    <property type="entry name" value="A-D-PHexomutase_C"/>
</dbReference>
<dbReference type="InterPro" id="IPR005845">
    <property type="entry name" value="A-D-PHexomutase_a/b/a-II"/>
</dbReference>
<reference evidence="9 10" key="1">
    <citation type="submission" date="2021-07" db="EMBL/GenBank/DDBJ databases">
        <title>The draft genome sequence of Sphingomicrobium sp. B8.</title>
        <authorList>
            <person name="Mu L."/>
        </authorList>
    </citation>
    <scope>NUCLEOTIDE SEQUENCE [LARGE SCALE GENOMIC DNA]</scope>
    <source>
        <strain evidence="9 10">B8</strain>
    </source>
</reference>
<dbReference type="InterPro" id="IPR050060">
    <property type="entry name" value="Phosphoglucosamine_mutase"/>
</dbReference>
<dbReference type="InterPro" id="IPR005846">
    <property type="entry name" value="A-D-PHexomutase_a/b/a-III"/>
</dbReference>
<comment type="caution">
    <text evidence="9">The sequence shown here is derived from an EMBL/GenBank/DDBJ whole genome shotgun (WGS) entry which is preliminary data.</text>
</comment>
<comment type="function">
    <text evidence="2 4">Catalyzes the conversion of glucosamine-6-phosphate to glucosamine-1-phosphate.</text>
</comment>
<keyword evidence="2 3" id="KW-0460">Magnesium</keyword>
<feature type="binding site" evidence="2">
    <location>
        <position position="243"/>
    </location>
    <ligand>
        <name>Mg(2+)</name>
        <dbReference type="ChEBI" id="CHEBI:18420"/>
    </ligand>
</feature>
<comment type="catalytic activity">
    <reaction evidence="2 4">
        <text>alpha-D-glucosamine 1-phosphate = D-glucosamine 6-phosphate</text>
        <dbReference type="Rhea" id="RHEA:23424"/>
        <dbReference type="ChEBI" id="CHEBI:58516"/>
        <dbReference type="ChEBI" id="CHEBI:58725"/>
        <dbReference type="EC" id="5.4.2.10"/>
    </reaction>
</comment>
<evidence type="ECO:0000256" key="1">
    <source>
        <dbReference type="ARBA" id="ARBA00022553"/>
    </source>
</evidence>
<proteinExistence type="inferred from homology"/>
<dbReference type="Pfam" id="PF00408">
    <property type="entry name" value="PGM_PMM_IV"/>
    <property type="match status" value="1"/>
</dbReference>
<evidence type="ECO:0000259" key="6">
    <source>
        <dbReference type="Pfam" id="PF02878"/>
    </source>
</evidence>
<comment type="PTM">
    <text evidence="2">Activated by phosphorylation.</text>
</comment>
<dbReference type="Pfam" id="PF02878">
    <property type="entry name" value="PGM_PMM_I"/>
    <property type="match status" value="1"/>
</dbReference>
<evidence type="ECO:0000313" key="10">
    <source>
        <dbReference type="Proteomes" id="UP000698028"/>
    </source>
</evidence>
<comment type="similarity">
    <text evidence="2 3">Belongs to the phosphohexose mutase family.</text>
</comment>
<feature type="binding site" description="via phosphate group" evidence="2">
    <location>
        <position position="102"/>
    </location>
    <ligand>
        <name>Mg(2+)</name>
        <dbReference type="ChEBI" id="CHEBI:18420"/>
    </ligand>
</feature>
<dbReference type="CDD" id="cd05802">
    <property type="entry name" value="GlmM"/>
    <property type="match status" value="1"/>
</dbReference>
<keyword evidence="1 2" id="KW-0597">Phosphoprotein</keyword>
<evidence type="ECO:0000259" key="5">
    <source>
        <dbReference type="Pfam" id="PF00408"/>
    </source>
</evidence>
<feature type="active site" description="Phosphoserine intermediate" evidence="2">
    <location>
        <position position="102"/>
    </location>
</feature>
<dbReference type="PROSITE" id="PS00710">
    <property type="entry name" value="PGM_PMM"/>
    <property type="match status" value="1"/>
</dbReference>
<accession>A0ABS6V712</accession>
<dbReference type="HAMAP" id="MF_01554_B">
    <property type="entry name" value="GlmM_B"/>
    <property type="match status" value="1"/>
</dbReference>
<dbReference type="EMBL" id="JAHVAH010000001">
    <property type="protein sequence ID" value="MBW0145321.1"/>
    <property type="molecule type" value="Genomic_DNA"/>
</dbReference>
<organism evidence="9 10">
    <name type="scientific">Sphingomicrobium clamense</name>
    <dbReference type="NCBI Taxonomy" id="2851013"/>
    <lineage>
        <taxon>Bacteria</taxon>
        <taxon>Pseudomonadati</taxon>
        <taxon>Pseudomonadota</taxon>
        <taxon>Alphaproteobacteria</taxon>
        <taxon>Sphingomonadales</taxon>
        <taxon>Sphingomonadaceae</taxon>
        <taxon>Sphingomicrobium</taxon>
    </lineage>
</organism>
<dbReference type="InterPro" id="IPR005844">
    <property type="entry name" value="A-D-PHexomutase_a/b/a-I"/>
</dbReference>
<evidence type="ECO:0000256" key="3">
    <source>
        <dbReference type="RuleBase" id="RU004326"/>
    </source>
</evidence>
<feature type="domain" description="Alpha-D-phosphohexomutase alpha/beta/alpha" evidence="7">
    <location>
        <begin position="158"/>
        <end position="254"/>
    </location>
</feature>
<dbReference type="NCBIfam" id="NF008139">
    <property type="entry name" value="PRK10887.1"/>
    <property type="match status" value="1"/>
</dbReference>
<dbReference type="GO" id="GO:0008966">
    <property type="term" value="F:phosphoglucosamine mutase activity"/>
    <property type="evidence" value="ECO:0007669"/>
    <property type="project" value="UniProtKB-EC"/>
</dbReference>
<evidence type="ECO:0000259" key="8">
    <source>
        <dbReference type="Pfam" id="PF02880"/>
    </source>
</evidence>
<keyword evidence="2 4" id="KW-0413">Isomerase</keyword>
<feature type="binding site" evidence="2">
    <location>
        <position position="245"/>
    </location>
    <ligand>
        <name>Mg(2+)</name>
        <dbReference type="ChEBI" id="CHEBI:18420"/>
    </ligand>
</feature>
<sequence>MGRKFFGTDGIRGRTNEAPITAAMALKVGQAAGQLALRGDHRHRVVIGKDTRLSGYMLEGALEAGFTSVGVDVTLVGPMPTPAVAMLTKSMRADIGVMISASHNPFEDNGIKLFGPDGYKLSDEDEEELERLLEAEPVLAPSDKIGRVKRIDDVKGRYIHFAKATFPDRLRLDGMKIVIDCANGAGYNVAPAVLWELGADVVSLGVEPDGTNINKNCGSTHPQAMQNAVVEHGADIGLALDGDADRLIVCDEKGTMIDGDQLMALIAKRMQADGELKGDAVVATVMSNMGLERCLKETGMGLTRTKVGDRHVLKEMRRSGCNVGGEQSGHIILSDHATTGDGLLAGLQVLAALVEAEQPASKLLRQFDPVPQLLKNVRFKGGDPLAADSVKKVIEAAEKDFGSSGRLVIRKSGTEPLIRVMAEGDDSEQVTRWVDEICASVEQATA</sequence>
<evidence type="ECO:0000256" key="2">
    <source>
        <dbReference type="HAMAP-Rule" id="MF_01554"/>
    </source>
</evidence>
<dbReference type="Pfam" id="PF02880">
    <property type="entry name" value="PGM_PMM_III"/>
    <property type="match status" value="1"/>
</dbReference>
<evidence type="ECO:0000256" key="4">
    <source>
        <dbReference type="RuleBase" id="RU004327"/>
    </source>
</evidence>
<feature type="modified residue" description="Phosphoserine" evidence="2">
    <location>
        <position position="102"/>
    </location>
</feature>
<dbReference type="InterPro" id="IPR006352">
    <property type="entry name" value="GlmM_bact"/>
</dbReference>
<dbReference type="Proteomes" id="UP000698028">
    <property type="component" value="Unassembled WGS sequence"/>
</dbReference>